<accession>A0A916ZC92</accession>
<dbReference type="Pfam" id="PF04214">
    <property type="entry name" value="DUF411"/>
    <property type="match status" value="1"/>
</dbReference>
<sequence length="151" mass="15835">MLPTKPLLAALAFLALAVPAAADHAPKHMHVFKSPECGCCGAWVEIARKHGFEVTVEDREDMAGLKRLLGVSETVESCHTAKVGGYVVEGHVPMEAVDRLLTGRPQVAGIAAPGMPAGSPGMGDDPDARFDVLSFGKASQATAVFYRAGPR</sequence>
<keyword evidence="1" id="KW-0732">Signal</keyword>
<dbReference type="AlphaFoldDB" id="A0A916ZC92"/>
<evidence type="ECO:0000313" key="3">
    <source>
        <dbReference type="Proteomes" id="UP000644699"/>
    </source>
</evidence>
<feature type="chain" id="PRO_5036896963" evidence="1">
    <location>
        <begin position="23"/>
        <end position="151"/>
    </location>
</feature>
<comment type="caution">
    <text evidence="2">The sequence shown here is derived from an EMBL/GenBank/DDBJ whole genome shotgun (WGS) entry which is preliminary data.</text>
</comment>
<dbReference type="RefSeq" id="WP_188906456.1">
    <property type="nucleotide sequence ID" value="NZ_BMIQ01000001.1"/>
</dbReference>
<name>A0A916ZC92_9HYPH</name>
<keyword evidence="3" id="KW-1185">Reference proteome</keyword>
<organism evidence="2 3">
    <name type="scientific">Aureimonas endophytica</name>
    <dbReference type="NCBI Taxonomy" id="2027858"/>
    <lineage>
        <taxon>Bacteria</taxon>
        <taxon>Pseudomonadati</taxon>
        <taxon>Pseudomonadota</taxon>
        <taxon>Alphaproteobacteria</taxon>
        <taxon>Hyphomicrobiales</taxon>
        <taxon>Aurantimonadaceae</taxon>
        <taxon>Aureimonas</taxon>
    </lineage>
</organism>
<proteinExistence type="predicted"/>
<gene>
    <name evidence="2" type="ORF">GCM10011390_02990</name>
</gene>
<reference evidence="2" key="1">
    <citation type="journal article" date="2014" name="Int. J. Syst. Evol. Microbiol.">
        <title>Complete genome sequence of Corynebacterium casei LMG S-19264T (=DSM 44701T), isolated from a smear-ripened cheese.</title>
        <authorList>
            <consortium name="US DOE Joint Genome Institute (JGI-PGF)"/>
            <person name="Walter F."/>
            <person name="Albersmeier A."/>
            <person name="Kalinowski J."/>
            <person name="Ruckert C."/>
        </authorList>
    </citation>
    <scope>NUCLEOTIDE SEQUENCE</scope>
    <source>
        <strain evidence="2">CGMCC 1.15367</strain>
    </source>
</reference>
<feature type="signal peptide" evidence="1">
    <location>
        <begin position="1"/>
        <end position="22"/>
    </location>
</feature>
<protein>
    <submittedName>
        <fullName evidence="2">Metal-binding protein</fullName>
    </submittedName>
</protein>
<dbReference type="Proteomes" id="UP000644699">
    <property type="component" value="Unassembled WGS sequence"/>
</dbReference>
<evidence type="ECO:0000313" key="2">
    <source>
        <dbReference type="EMBL" id="GGD87678.1"/>
    </source>
</evidence>
<dbReference type="InterPro" id="IPR007332">
    <property type="entry name" value="DUF411"/>
</dbReference>
<reference evidence="2" key="2">
    <citation type="submission" date="2020-09" db="EMBL/GenBank/DDBJ databases">
        <authorList>
            <person name="Sun Q."/>
            <person name="Zhou Y."/>
        </authorList>
    </citation>
    <scope>NUCLEOTIDE SEQUENCE</scope>
    <source>
        <strain evidence="2">CGMCC 1.15367</strain>
    </source>
</reference>
<evidence type="ECO:0000256" key="1">
    <source>
        <dbReference type="SAM" id="SignalP"/>
    </source>
</evidence>
<dbReference type="EMBL" id="BMIQ01000001">
    <property type="protein sequence ID" value="GGD87678.1"/>
    <property type="molecule type" value="Genomic_DNA"/>
</dbReference>